<feature type="region of interest" description="Disordered" evidence="1">
    <location>
        <begin position="289"/>
        <end position="311"/>
    </location>
</feature>
<proteinExistence type="predicted"/>
<dbReference type="AlphaFoldDB" id="A0A7M4FZ62"/>
<evidence type="ECO:0000313" key="4">
    <source>
        <dbReference type="Proteomes" id="UP000594220"/>
    </source>
</evidence>
<dbReference type="PANTHER" id="PTHR37862">
    <property type="entry name" value="FANCONI ANEMIA CORE COMPLEX-ASSOCIATED PROTEIN 20"/>
    <property type="match status" value="1"/>
</dbReference>
<reference evidence="3" key="2">
    <citation type="submission" date="2025-09" db="UniProtKB">
        <authorList>
            <consortium name="Ensembl"/>
        </authorList>
    </citation>
    <scope>IDENTIFICATION</scope>
</reference>
<dbReference type="Pfam" id="PF15750">
    <property type="entry name" value="UBZ_FAAP20"/>
    <property type="match status" value="1"/>
</dbReference>
<dbReference type="InterPro" id="IPR031491">
    <property type="entry name" value="FANCA_interact"/>
</dbReference>
<feature type="domain" description="UBZ2-type" evidence="2">
    <location>
        <begin position="346"/>
        <end position="382"/>
    </location>
</feature>
<feature type="compositionally biased region" description="Basic and acidic residues" evidence="1">
    <location>
        <begin position="239"/>
        <end position="252"/>
    </location>
</feature>
<feature type="region of interest" description="Disordered" evidence="1">
    <location>
        <begin position="21"/>
        <end position="47"/>
    </location>
</feature>
<sequence>MTPFIPATGNPRETRPFLQAFGTRVPASGSGKRGPAGRRRCGAPAGRKCTAHARSRCSTPPGAAMADAGAAKLRLKARKAPPSSSREPPPRRQTLPSRTSWLEQEGLTASENMWMLLLKAVNPDLKPTSWKMVPSLPEFLGKCSENKKPPNPEVFKVGIKDFQWMPYPAFCREKPLKTHDPSFHHQGSKSQTDHLMTGEDQTDKKWKSVSPTVQKTSLAATEDPTENLRIGDSTRNSSKTKEEKTETFKLTEHTYSTLDLTPAPTKSPGKDFSLQQVCKKSAKSKEEYREEKASKRLPNVQKHQQNVTLAETSSASLEIKLHPTNTPRMEGPEEKAEGRSQRTVTLDSCPMCQIQFSGMLSQLDIDGHLAKCLSESADDVIW</sequence>
<accession>A0A7M4FZ62</accession>
<dbReference type="PANTHER" id="PTHR37862:SF1">
    <property type="entry name" value="FANCONI ANEMIA CORE COMPLEX-ASSOCIATED PROTEIN 20"/>
    <property type="match status" value="1"/>
</dbReference>
<dbReference type="InterPro" id="IPR031490">
    <property type="entry name" value="UBZ2_FAAP20"/>
</dbReference>
<feature type="region of interest" description="Disordered" evidence="1">
    <location>
        <begin position="73"/>
        <end position="102"/>
    </location>
</feature>
<feature type="region of interest" description="Disordered" evidence="1">
    <location>
        <begin position="178"/>
        <end position="276"/>
    </location>
</feature>
<dbReference type="Ensembl" id="ENSCPRT00005021572.1">
    <property type="protein sequence ID" value="ENSCPRP00005018434.1"/>
    <property type="gene ID" value="ENSCPRG00005012875.1"/>
</dbReference>
<gene>
    <name evidence="3" type="primary">FAAP20</name>
</gene>
<dbReference type="InterPro" id="IPR052689">
    <property type="entry name" value="FA_core_complex_assoc"/>
</dbReference>
<dbReference type="Proteomes" id="UP000594220">
    <property type="component" value="Unplaced"/>
</dbReference>
<organism evidence="3 4">
    <name type="scientific">Crocodylus porosus</name>
    <name type="common">Saltwater crocodile</name>
    <name type="synonym">Estuarine crocodile</name>
    <dbReference type="NCBI Taxonomy" id="8502"/>
    <lineage>
        <taxon>Eukaryota</taxon>
        <taxon>Metazoa</taxon>
        <taxon>Chordata</taxon>
        <taxon>Craniata</taxon>
        <taxon>Vertebrata</taxon>
        <taxon>Euteleostomi</taxon>
        <taxon>Archelosauria</taxon>
        <taxon>Archosauria</taxon>
        <taxon>Crocodylia</taxon>
        <taxon>Longirostres</taxon>
        <taxon>Crocodylidae</taxon>
        <taxon>Crocodylus</taxon>
    </lineage>
</organism>
<dbReference type="GeneTree" id="ENSGT00950000185199"/>
<dbReference type="PROSITE" id="PS51906">
    <property type="entry name" value="ZF_UBZ2"/>
    <property type="match status" value="1"/>
</dbReference>
<name>A0A7M4FZ62_CROPO</name>
<protein>
    <submittedName>
        <fullName evidence="3">FA core complex associated protein 20</fullName>
    </submittedName>
</protein>
<feature type="compositionally biased region" description="Polar residues" evidence="1">
    <location>
        <begin position="301"/>
        <end position="311"/>
    </location>
</feature>
<feature type="compositionally biased region" description="Polar residues" evidence="1">
    <location>
        <begin position="209"/>
        <end position="219"/>
    </location>
</feature>
<evidence type="ECO:0000259" key="2">
    <source>
        <dbReference type="PROSITE" id="PS51906"/>
    </source>
</evidence>
<dbReference type="Pfam" id="PF15751">
    <property type="entry name" value="FANCA_interact"/>
    <property type="match status" value="1"/>
</dbReference>
<dbReference type="OMA" id="SWFEKED"/>
<keyword evidence="4" id="KW-1185">Reference proteome</keyword>
<evidence type="ECO:0000313" key="3">
    <source>
        <dbReference type="Ensembl" id="ENSCPRP00005018434.1"/>
    </source>
</evidence>
<evidence type="ECO:0000256" key="1">
    <source>
        <dbReference type="SAM" id="MobiDB-lite"/>
    </source>
</evidence>
<dbReference type="GO" id="GO:0043130">
    <property type="term" value="F:ubiquitin binding"/>
    <property type="evidence" value="ECO:0007669"/>
    <property type="project" value="InterPro"/>
</dbReference>
<reference evidence="3" key="1">
    <citation type="submission" date="2025-08" db="UniProtKB">
        <authorList>
            <consortium name="Ensembl"/>
        </authorList>
    </citation>
    <scope>IDENTIFICATION</scope>
</reference>